<evidence type="ECO:0000313" key="2">
    <source>
        <dbReference type="EMBL" id="GGC98426.1"/>
    </source>
</evidence>
<proteinExistence type="predicted"/>
<keyword evidence="1" id="KW-0472">Membrane</keyword>
<reference evidence="2" key="1">
    <citation type="journal article" date="2014" name="Int. J. Syst. Evol. Microbiol.">
        <title>Complete genome sequence of Corynebacterium casei LMG S-19264T (=DSM 44701T), isolated from a smear-ripened cheese.</title>
        <authorList>
            <consortium name="US DOE Joint Genome Institute (JGI-PGF)"/>
            <person name="Walter F."/>
            <person name="Albersmeier A."/>
            <person name="Kalinowski J."/>
            <person name="Ruckert C."/>
        </authorList>
    </citation>
    <scope>NUCLEOTIDE SEQUENCE</scope>
    <source>
        <strain evidence="2">CGMCC 1.12921</strain>
    </source>
</reference>
<organism evidence="2 3">
    <name type="scientific">Aquisalinus flavus</name>
    <dbReference type="NCBI Taxonomy" id="1526572"/>
    <lineage>
        <taxon>Bacteria</taxon>
        <taxon>Pseudomonadati</taxon>
        <taxon>Pseudomonadota</taxon>
        <taxon>Alphaproteobacteria</taxon>
        <taxon>Parvularculales</taxon>
        <taxon>Parvularculaceae</taxon>
        <taxon>Aquisalinus</taxon>
    </lineage>
</organism>
<evidence type="ECO:0000313" key="3">
    <source>
        <dbReference type="Proteomes" id="UP000613582"/>
    </source>
</evidence>
<dbReference type="RefSeq" id="WP_188159637.1">
    <property type="nucleotide sequence ID" value="NZ_BMGH01000001.1"/>
</dbReference>
<feature type="transmembrane region" description="Helical" evidence="1">
    <location>
        <begin position="301"/>
        <end position="329"/>
    </location>
</feature>
<feature type="transmembrane region" description="Helical" evidence="1">
    <location>
        <begin position="168"/>
        <end position="190"/>
    </location>
</feature>
<accession>A0A8J2V4B2</accession>
<keyword evidence="1" id="KW-0812">Transmembrane</keyword>
<reference evidence="2" key="2">
    <citation type="submission" date="2020-09" db="EMBL/GenBank/DDBJ databases">
        <authorList>
            <person name="Sun Q."/>
            <person name="Zhou Y."/>
        </authorList>
    </citation>
    <scope>NUCLEOTIDE SEQUENCE</scope>
    <source>
        <strain evidence="2">CGMCC 1.12921</strain>
    </source>
</reference>
<gene>
    <name evidence="2" type="ORF">GCM10011342_04180</name>
</gene>
<name>A0A8J2V4B2_9PROT</name>
<dbReference type="EMBL" id="BMGH01000001">
    <property type="protein sequence ID" value="GGC98426.1"/>
    <property type="molecule type" value="Genomic_DNA"/>
</dbReference>
<feature type="transmembrane region" description="Helical" evidence="1">
    <location>
        <begin position="20"/>
        <end position="39"/>
    </location>
</feature>
<protein>
    <submittedName>
        <fullName evidence="2">Uncharacterized protein</fullName>
    </submittedName>
</protein>
<feature type="transmembrane region" description="Helical" evidence="1">
    <location>
        <begin position="349"/>
        <end position="378"/>
    </location>
</feature>
<evidence type="ECO:0000256" key="1">
    <source>
        <dbReference type="SAM" id="Phobius"/>
    </source>
</evidence>
<keyword evidence="3" id="KW-1185">Reference proteome</keyword>
<feature type="transmembrane region" description="Helical" evidence="1">
    <location>
        <begin position="202"/>
        <end position="228"/>
    </location>
</feature>
<comment type="caution">
    <text evidence="2">The sequence shown here is derived from an EMBL/GenBank/DDBJ whole genome shotgun (WGS) entry which is preliminary data.</text>
</comment>
<dbReference type="Proteomes" id="UP000613582">
    <property type="component" value="Unassembled WGS sequence"/>
</dbReference>
<keyword evidence="1" id="KW-1133">Transmembrane helix</keyword>
<sequence length="520" mass="54466">MYLTKVSQIKAPGSSGVLRMVVLLLAFLAVAAMIALVVTRAQHTALQSLAPSAALSAAAAESPLQRVSYQQSLPDMITQDVVDGLGLDPSLAALAGGLITGRDLIECDSAVGGADIARSEALGQSLAGTLGLSASPMFGFLAVNVVKRARCGWILEDEGLPWFMKNEIFYALCAAALLVLFKDLLLGWVPMLKAPIDGLEQILKVALAVITIPTIATLFTATASGGLLDVSTAQSGMRVGPSTMPAITASLEAGPAGQSLSLVGARAGGGYSVVKASPQKMPQAQSPDITRLAEPGAGGRFWLNFLLAAGGLFATLVMWVSAGFIGGLVMLAPIPLFDSLLRSVRGGLIIGLMALAVLAPVIALIAGLVVFAFALWLFPWAFRLMSFGVMNAADFLPFRLGAGNGARRWDRAFSGQGLRELPRRTAGRLVADAQSGALVFSYSPFFILPRRAVRIDDKAVLTLVEGILMPSLRLGFSGTGPAAFLLPARYRKRGSELAVRLGLAYSEKQLDGTVSVKMAR</sequence>
<dbReference type="AlphaFoldDB" id="A0A8J2V4B2"/>